<dbReference type="PROSITE" id="PS00134">
    <property type="entry name" value="TRYPSIN_HIS"/>
    <property type="match status" value="1"/>
</dbReference>
<evidence type="ECO:0000256" key="7">
    <source>
        <dbReference type="SAM" id="SignalP"/>
    </source>
</evidence>
<dbReference type="PANTHER" id="PTHR24276">
    <property type="entry name" value="POLYSERASE-RELATED"/>
    <property type="match status" value="1"/>
</dbReference>
<keyword evidence="3 6" id="KW-0720">Serine protease</keyword>
<accession>A0A6P8ZYY9</accession>
<dbReference type="PROSITE" id="PS00135">
    <property type="entry name" value="TRYPSIN_SER"/>
    <property type="match status" value="1"/>
</dbReference>
<dbReference type="OrthoDB" id="10051896at2759"/>
<feature type="domain" description="Peptidase S1" evidence="8">
    <location>
        <begin position="58"/>
        <end position="295"/>
    </location>
</feature>
<evidence type="ECO:0000256" key="1">
    <source>
        <dbReference type="ARBA" id="ARBA00022670"/>
    </source>
</evidence>
<keyword evidence="9" id="KW-1185">Reference proteome</keyword>
<dbReference type="Pfam" id="PF00089">
    <property type="entry name" value="Trypsin"/>
    <property type="match status" value="1"/>
</dbReference>
<organism evidence="10">
    <name type="scientific">Thrips palmi</name>
    <name type="common">Melon thrips</name>
    <dbReference type="NCBI Taxonomy" id="161013"/>
    <lineage>
        <taxon>Eukaryota</taxon>
        <taxon>Metazoa</taxon>
        <taxon>Ecdysozoa</taxon>
        <taxon>Arthropoda</taxon>
        <taxon>Hexapoda</taxon>
        <taxon>Insecta</taxon>
        <taxon>Pterygota</taxon>
        <taxon>Neoptera</taxon>
        <taxon>Paraneoptera</taxon>
        <taxon>Thysanoptera</taxon>
        <taxon>Terebrantia</taxon>
        <taxon>Thripoidea</taxon>
        <taxon>Thripidae</taxon>
        <taxon>Thrips</taxon>
    </lineage>
</organism>
<evidence type="ECO:0000256" key="6">
    <source>
        <dbReference type="RuleBase" id="RU363034"/>
    </source>
</evidence>
<dbReference type="Gene3D" id="2.40.10.10">
    <property type="entry name" value="Trypsin-like serine proteases"/>
    <property type="match status" value="1"/>
</dbReference>
<dbReference type="GO" id="GO:0004252">
    <property type="term" value="F:serine-type endopeptidase activity"/>
    <property type="evidence" value="ECO:0007669"/>
    <property type="project" value="InterPro"/>
</dbReference>
<evidence type="ECO:0000259" key="8">
    <source>
        <dbReference type="PROSITE" id="PS50240"/>
    </source>
</evidence>
<dbReference type="InterPro" id="IPR050430">
    <property type="entry name" value="Peptidase_S1"/>
</dbReference>
<dbReference type="GO" id="GO:0006508">
    <property type="term" value="P:proteolysis"/>
    <property type="evidence" value="ECO:0007669"/>
    <property type="project" value="UniProtKB-KW"/>
</dbReference>
<dbReference type="FunFam" id="2.40.10.10:FF:000002">
    <property type="entry name" value="Transmembrane protease serine"/>
    <property type="match status" value="1"/>
</dbReference>
<dbReference type="GeneID" id="117650557"/>
<evidence type="ECO:0000256" key="3">
    <source>
        <dbReference type="ARBA" id="ARBA00022825"/>
    </source>
</evidence>
<keyword evidence="4" id="KW-1015">Disulfide bond</keyword>
<dbReference type="Proteomes" id="UP000515158">
    <property type="component" value="Unplaced"/>
</dbReference>
<keyword evidence="2 6" id="KW-0378">Hydrolase</keyword>
<keyword evidence="7" id="KW-0732">Signal</keyword>
<protein>
    <submittedName>
        <fullName evidence="10">Trypsin alpha-like</fullName>
    </submittedName>
</protein>
<dbReference type="InterPro" id="IPR009003">
    <property type="entry name" value="Peptidase_S1_PA"/>
</dbReference>
<dbReference type="CDD" id="cd00190">
    <property type="entry name" value="Tryp_SPc"/>
    <property type="match status" value="1"/>
</dbReference>
<dbReference type="SUPFAM" id="SSF50494">
    <property type="entry name" value="Trypsin-like serine proteases"/>
    <property type="match status" value="1"/>
</dbReference>
<dbReference type="FunFam" id="2.40.10.10:FF:000068">
    <property type="entry name" value="transmembrane protease serine 2"/>
    <property type="match status" value="1"/>
</dbReference>
<name>A0A6P8ZYY9_THRPL</name>
<dbReference type="InParanoid" id="A0A6P8ZYY9"/>
<evidence type="ECO:0000313" key="10">
    <source>
        <dbReference type="RefSeq" id="XP_034249966.1"/>
    </source>
</evidence>
<sequence>MRCIHPVCVALVAAVFGAPAALAGGGNTLFTTTSFSTLFGNAKTKSTNVFGGYDDKKIIGGAVTGIKNFPFMANIAIMGGKGGKVLSQQCGSSILDKNHVLTAAHCFDNRNPKVYQVRVGSDFWRYKGQTVGISKIMIHPKYNNKTFDFDVAVVRLKKSLVMGKLVAPVSLVPMNTAIKADTPINLIGWGFTDALHSKATSGVLRAVTINTIAASECSDDYEEYEMSITARMFCAMGEGKDSCQGDSGGPVIVKRSGKQQGIISWGMGCAQMGSPGVFANVAHPAIRKFIDASLKK</sequence>
<evidence type="ECO:0000256" key="2">
    <source>
        <dbReference type="ARBA" id="ARBA00022801"/>
    </source>
</evidence>
<comment type="similarity">
    <text evidence="5">Belongs to the peptidase S1 family. CLIP subfamily.</text>
</comment>
<evidence type="ECO:0000313" key="9">
    <source>
        <dbReference type="Proteomes" id="UP000515158"/>
    </source>
</evidence>
<dbReference type="InterPro" id="IPR001314">
    <property type="entry name" value="Peptidase_S1A"/>
</dbReference>
<feature type="signal peptide" evidence="7">
    <location>
        <begin position="1"/>
        <end position="23"/>
    </location>
</feature>
<feature type="chain" id="PRO_5028175128" evidence="7">
    <location>
        <begin position="24"/>
        <end position="296"/>
    </location>
</feature>
<keyword evidence="1 6" id="KW-0645">Protease</keyword>
<gene>
    <name evidence="10" type="primary">LOC117650557</name>
</gene>
<proteinExistence type="inferred from homology"/>
<dbReference type="AlphaFoldDB" id="A0A6P8ZYY9"/>
<dbReference type="PROSITE" id="PS50240">
    <property type="entry name" value="TRYPSIN_DOM"/>
    <property type="match status" value="1"/>
</dbReference>
<dbReference type="InterPro" id="IPR033116">
    <property type="entry name" value="TRYPSIN_SER"/>
</dbReference>
<evidence type="ECO:0000256" key="4">
    <source>
        <dbReference type="ARBA" id="ARBA00023157"/>
    </source>
</evidence>
<reference evidence="10" key="1">
    <citation type="submission" date="2025-08" db="UniProtKB">
        <authorList>
            <consortium name="RefSeq"/>
        </authorList>
    </citation>
    <scope>IDENTIFICATION</scope>
    <source>
        <tissue evidence="10">Total insect</tissue>
    </source>
</reference>
<dbReference type="KEGG" id="tpal:117650557"/>
<dbReference type="InterPro" id="IPR043504">
    <property type="entry name" value="Peptidase_S1_PA_chymotrypsin"/>
</dbReference>
<dbReference type="InterPro" id="IPR018114">
    <property type="entry name" value="TRYPSIN_HIS"/>
</dbReference>
<dbReference type="PRINTS" id="PR00722">
    <property type="entry name" value="CHYMOTRYPSIN"/>
</dbReference>
<dbReference type="PANTHER" id="PTHR24276:SF98">
    <property type="entry name" value="FI18310P1-RELATED"/>
    <property type="match status" value="1"/>
</dbReference>
<dbReference type="RefSeq" id="XP_034249966.1">
    <property type="nucleotide sequence ID" value="XM_034394075.1"/>
</dbReference>
<evidence type="ECO:0000256" key="5">
    <source>
        <dbReference type="ARBA" id="ARBA00024195"/>
    </source>
</evidence>
<dbReference type="InterPro" id="IPR001254">
    <property type="entry name" value="Trypsin_dom"/>
</dbReference>
<dbReference type="SMART" id="SM00020">
    <property type="entry name" value="Tryp_SPc"/>
    <property type="match status" value="1"/>
</dbReference>